<feature type="region of interest" description="Disordered" evidence="1">
    <location>
        <begin position="180"/>
        <end position="204"/>
    </location>
</feature>
<feature type="compositionally biased region" description="Basic and acidic residues" evidence="1">
    <location>
        <begin position="187"/>
        <end position="204"/>
    </location>
</feature>
<evidence type="ECO:0000256" key="1">
    <source>
        <dbReference type="SAM" id="MobiDB-lite"/>
    </source>
</evidence>
<protein>
    <submittedName>
        <fullName evidence="2">LRRC37A3: Leucine-rich repeat-containing protein 37A3</fullName>
    </submittedName>
</protein>
<dbReference type="Proteomes" id="UP001474421">
    <property type="component" value="Unassembled WGS sequence"/>
</dbReference>
<name>A0AAW1B446_CROAD</name>
<evidence type="ECO:0000313" key="3">
    <source>
        <dbReference type="Proteomes" id="UP001474421"/>
    </source>
</evidence>
<organism evidence="2 3">
    <name type="scientific">Crotalus adamanteus</name>
    <name type="common">Eastern diamondback rattlesnake</name>
    <dbReference type="NCBI Taxonomy" id="8729"/>
    <lineage>
        <taxon>Eukaryota</taxon>
        <taxon>Metazoa</taxon>
        <taxon>Chordata</taxon>
        <taxon>Craniata</taxon>
        <taxon>Vertebrata</taxon>
        <taxon>Euteleostomi</taxon>
        <taxon>Lepidosauria</taxon>
        <taxon>Squamata</taxon>
        <taxon>Bifurcata</taxon>
        <taxon>Unidentata</taxon>
        <taxon>Episquamata</taxon>
        <taxon>Toxicofera</taxon>
        <taxon>Serpentes</taxon>
        <taxon>Colubroidea</taxon>
        <taxon>Viperidae</taxon>
        <taxon>Crotalinae</taxon>
        <taxon>Crotalus</taxon>
    </lineage>
</organism>
<dbReference type="AlphaFoldDB" id="A0AAW1B446"/>
<proteinExistence type="predicted"/>
<comment type="caution">
    <text evidence="2">The sequence shown here is derived from an EMBL/GenBank/DDBJ whole genome shotgun (WGS) entry which is preliminary data.</text>
</comment>
<feature type="non-terminal residue" evidence="2">
    <location>
        <position position="1"/>
    </location>
</feature>
<reference evidence="2 3" key="1">
    <citation type="journal article" date="2024" name="Proc. Natl. Acad. Sci. U.S.A.">
        <title>The genetic regulatory architecture and epigenomic basis for age-related changes in rattlesnake venom.</title>
        <authorList>
            <person name="Hogan M.P."/>
            <person name="Holding M.L."/>
            <person name="Nystrom G.S."/>
            <person name="Colston T.J."/>
            <person name="Bartlett D.A."/>
            <person name="Mason A.J."/>
            <person name="Ellsworth S.A."/>
            <person name="Rautsaw R.M."/>
            <person name="Lawrence K.C."/>
            <person name="Strickland J.L."/>
            <person name="He B."/>
            <person name="Fraser P."/>
            <person name="Margres M.J."/>
            <person name="Gilbert D.M."/>
            <person name="Gibbs H.L."/>
            <person name="Parkinson C.L."/>
            <person name="Rokyta D.R."/>
        </authorList>
    </citation>
    <scope>NUCLEOTIDE SEQUENCE [LARGE SCALE GENOMIC DNA]</scope>
    <source>
        <strain evidence="2">DRR0105</strain>
    </source>
</reference>
<gene>
    <name evidence="2" type="ORF">NXF25_020188</name>
</gene>
<keyword evidence="3" id="KW-1185">Reference proteome</keyword>
<accession>A0AAW1B446</accession>
<dbReference type="EMBL" id="JAOTOJ010000008">
    <property type="protein sequence ID" value="KAK9396827.1"/>
    <property type="molecule type" value="Genomic_DNA"/>
</dbReference>
<sequence>ETLGEFHRPPILKSVSRLNKPNLHKYLDEKGSHENLLKRLYKSPNALQMASREKITENSEGTQELDIQKALRTAITEASGDISLRTKSPLEGLKSQQNMMRQFAEIIGKLAGEQVKLVPYRMVKQWWKPVGQKGPMEINRQTWVSPKAQITDNVEKKYDIQKKVATEIFMASGAISLRNESPLESLRSNRETREDHELGKNPRG</sequence>
<evidence type="ECO:0000313" key="2">
    <source>
        <dbReference type="EMBL" id="KAK9396827.1"/>
    </source>
</evidence>